<name>A0A6G8JGP8_9PAST</name>
<evidence type="ECO:0000313" key="3">
    <source>
        <dbReference type="Proteomes" id="UP000501366"/>
    </source>
</evidence>
<reference evidence="2 3" key="1">
    <citation type="submission" date="2016-03" db="EMBL/GenBank/DDBJ databases">
        <authorList>
            <person name="Bojesen A.M."/>
            <person name="Planet P."/>
            <person name="Hansen M.J."/>
        </authorList>
    </citation>
    <scope>NUCLEOTIDE SEQUENCE [LARGE SCALE GENOMIC DNA]</scope>
    <source>
        <strain evidence="2 3">B 234/94</strain>
    </source>
</reference>
<feature type="signal peptide" evidence="1">
    <location>
        <begin position="1"/>
        <end position="22"/>
    </location>
</feature>
<dbReference type="PANTHER" id="PTHR42779:SF1">
    <property type="entry name" value="PROTEIN YNJB"/>
    <property type="match status" value="1"/>
</dbReference>
<organism evidence="2 3">
    <name type="scientific">Mannheimia granulomatis</name>
    <dbReference type="NCBI Taxonomy" id="85402"/>
    <lineage>
        <taxon>Bacteria</taxon>
        <taxon>Pseudomonadati</taxon>
        <taxon>Pseudomonadota</taxon>
        <taxon>Gammaproteobacteria</taxon>
        <taxon>Pasteurellales</taxon>
        <taxon>Pasteurellaceae</taxon>
        <taxon>Mannheimia</taxon>
    </lineage>
</organism>
<dbReference type="RefSeq" id="WP_165888568.1">
    <property type="nucleotide sequence ID" value="NZ_CP015030.1"/>
</dbReference>
<dbReference type="PANTHER" id="PTHR42779">
    <property type="entry name" value="PROTEIN YNJB"/>
    <property type="match status" value="1"/>
</dbReference>
<dbReference type="Proteomes" id="UP000501366">
    <property type="component" value="Chromosome"/>
</dbReference>
<feature type="chain" id="PRO_5026213909" evidence="1">
    <location>
        <begin position="23"/>
        <end position="358"/>
    </location>
</feature>
<dbReference type="KEGG" id="mgra:A4G16_02485"/>
<evidence type="ECO:0000313" key="2">
    <source>
        <dbReference type="EMBL" id="QIM66317.1"/>
    </source>
</evidence>
<dbReference type="AlphaFoldDB" id="A0A6G8JGP8"/>
<keyword evidence="1" id="KW-0732">Signal</keyword>
<sequence length="358" mass="39410">MKTLTKLALASLATVAFSTSYANELAGKSWSEIEAQAKKEGNVTVSIWYLQPQFRTFVKQFEQEYGIKVKIPEGTLDGNINKLFAEQNQAKGKMDVVAFGAEKLPSIVKAGALAEINQMPEFPTLNHSLQGVDFGNYAVGFWGNQTGFAYDPLKISEDKLPQSWQDLEVYIKANPKKFGYSDPNGGGSGGAFIQRASVNISGEYDYRNTEPTPEQIAKWEKTWQWFVDNKANLTRTSSNADSLTRLNDGELDIVAAWQDHLFSLQKQGAITPRLKFYVPQFGMPGGGNVLAVAKNAPNPAASLVFINWMASRPTQDKLAAELGSRPLDKASGEQGVHSFSHLWSKAQTAAFTKEVISR</sequence>
<dbReference type="EMBL" id="CP015030">
    <property type="protein sequence ID" value="QIM66317.1"/>
    <property type="molecule type" value="Genomic_DNA"/>
</dbReference>
<dbReference type="InterPro" id="IPR006059">
    <property type="entry name" value="SBP"/>
</dbReference>
<proteinExistence type="predicted"/>
<protein>
    <submittedName>
        <fullName evidence="2">Potassium transporter Trk</fullName>
    </submittedName>
</protein>
<dbReference type="Pfam" id="PF13416">
    <property type="entry name" value="SBP_bac_8"/>
    <property type="match status" value="1"/>
</dbReference>
<dbReference type="Gene3D" id="3.40.190.10">
    <property type="entry name" value="Periplasmic binding protein-like II"/>
    <property type="match status" value="2"/>
</dbReference>
<evidence type="ECO:0000256" key="1">
    <source>
        <dbReference type="SAM" id="SignalP"/>
    </source>
</evidence>
<dbReference type="SUPFAM" id="SSF53850">
    <property type="entry name" value="Periplasmic binding protein-like II"/>
    <property type="match status" value="1"/>
</dbReference>
<accession>A0A6G8JGP8</accession>
<gene>
    <name evidence="2" type="ORF">A4G16_02485</name>
</gene>